<dbReference type="AlphaFoldDB" id="A0A4R6MB31"/>
<reference evidence="1 2" key="1">
    <citation type="submission" date="2019-03" db="EMBL/GenBank/DDBJ databases">
        <title>Genomic Encyclopedia of Type Strains, Phase III (KMG-III): the genomes of soil and plant-associated and newly described type strains.</title>
        <authorList>
            <person name="Whitman W."/>
        </authorList>
    </citation>
    <scope>NUCLEOTIDE SEQUENCE [LARGE SCALE GENOMIC DNA]</scope>
    <source>
        <strain evidence="1 2">CECT 7378</strain>
    </source>
</reference>
<gene>
    <name evidence="1" type="ORF">DFP79_1095</name>
</gene>
<evidence type="ECO:0000313" key="2">
    <source>
        <dbReference type="Proteomes" id="UP000294656"/>
    </source>
</evidence>
<dbReference type="EMBL" id="SNXC01000010">
    <property type="protein sequence ID" value="TDO98683.1"/>
    <property type="molecule type" value="Genomic_DNA"/>
</dbReference>
<dbReference type="RefSeq" id="WP_133502915.1">
    <property type="nucleotide sequence ID" value="NZ_SNXC01000010.1"/>
</dbReference>
<keyword evidence="2" id="KW-1185">Reference proteome</keyword>
<name>A0A4R6MB31_9GAMM</name>
<dbReference type="OrthoDB" id="8601734at2"/>
<dbReference type="Proteomes" id="UP000294656">
    <property type="component" value="Unassembled WGS sequence"/>
</dbReference>
<comment type="caution">
    <text evidence="1">The sequence shown here is derived from an EMBL/GenBank/DDBJ whole genome shotgun (WGS) entry which is preliminary data.</text>
</comment>
<sequence>MFWEFVATVSAGLAGAGVALALRKLTFSKAPKWLIPSFAGIAMLAFQIQSEYSWYEHQSSRLPEGVVVLKKVEEKAPWRPWSYLYPQTLRFMAADVQRAAKNKINPDLILVDLYFFERRQLAKRVPQVINCHLNQRANFTNLLDIPKSGERPQSDEWKTLNNNDPIKVALCHS</sequence>
<evidence type="ECO:0000313" key="1">
    <source>
        <dbReference type="EMBL" id="TDO98683.1"/>
    </source>
</evidence>
<organism evidence="1 2">
    <name type="scientific">Marinomonas balearica</name>
    <dbReference type="NCBI Taxonomy" id="491947"/>
    <lineage>
        <taxon>Bacteria</taxon>
        <taxon>Pseudomonadati</taxon>
        <taxon>Pseudomonadota</taxon>
        <taxon>Gammaproteobacteria</taxon>
        <taxon>Oceanospirillales</taxon>
        <taxon>Oceanospirillaceae</taxon>
        <taxon>Marinomonas</taxon>
    </lineage>
</organism>
<accession>A0A4R6MB31</accession>
<protein>
    <submittedName>
        <fullName evidence="1">Uncharacterized protein</fullName>
    </submittedName>
</protein>
<proteinExistence type="predicted"/>